<evidence type="ECO:0000313" key="10">
    <source>
        <dbReference type="Proteomes" id="UP001179647"/>
    </source>
</evidence>
<sequence length="349" mass="37302">MKAAVWYNEKDIRIEETELKELKANEVTVKVAWAGICGSDLHEYVEGPVFIPVEENDELTGQKAPLTMGHEFSGVIEKVGTDVTDFKIGDRVSINPTLTYGNKPESVDVYDGFSFVGLHGDGGFAEYANVPVSTLYKLPETMSLKQAALIEPTAVAVQAIKETGMRFGDNIAIFGAGPIGLLTVAAAKAAGASNIIVADLSQVRLDKAIEMGATHTINSGKVNAVEAIRAIVPVGVDVAIEVAGVEITVKQAIDVTRPRGTMVITSIFANPISWHPMQLINSGVKVSSSIAYSPTTFQQTINLMGTNQLVNNSVITKEIELDDIVIEGFETLVNDKSQAKILVKLSGAE</sequence>
<dbReference type="EMBL" id="CP110232">
    <property type="protein sequence ID" value="WEG73046.1"/>
    <property type="molecule type" value="Genomic_DNA"/>
</dbReference>
<dbReference type="InterPro" id="IPR013154">
    <property type="entry name" value="ADH-like_N"/>
</dbReference>
<dbReference type="InterPro" id="IPR013149">
    <property type="entry name" value="ADH-like_C"/>
</dbReference>
<dbReference type="SUPFAM" id="SSF50129">
    <property type="entry name" value="GroES-like"/>
    <property type="match status" value="1"/>
</dbReference>
<feature type="domain" description="Enoyl reductase (ER)" evidence="8">
    <location>
        <begin position="8"/>
        <end position="343"/>
    </location>
</feature>
<dbReference type="InterPro" id="IPR036291">
    <property type="entry name" value="NAD(P)-bd_dom_sf"/>
</dbReference>
<evidence type="ECO:0000256" key="2">
    <source>
        <dbReference type="ARBA" id="ARBA00008072"/>
    </source>
</evidence>
<keyword evidence="3 7" id="KW-0479">Metal-binding</keyword>
<accession>A0AAF0CUD8</accession>
<keyword evidence="4 7" id="KW-0862">Zinc</keyword>
<dbReference type="Proteomes" id="UP001179647">
    <property type="component" value="Chromosome"/>
</dbReference>
<dbReference type="InterPro" id="IPR020843">
    <property type="entry name" value="ER"/>
</dbReference>
<dbReference type="Pfam" id="PF00107">
    <property type="entry name" value="ADH_zinc_N"/>
    <property type="match status" value="1"/>
</dbReference>
<dbReference type="PANTHER" id="PTHR43401">
    <property type="entry name" value="L-THREONINE 3-DEHYDROGENASE"/>
    <property type="match status" value="1"/>
</dbReference>
<dbReference type="InterPro" id="IPR050129">
    <property type="entry name" value="Zn_alcohol_dh"/>
</dbReference>
<evidence type="ECO:0000259" key="8">
    <source>
        <dbReference type="SMART" id="SM00829"/>
    </source>
</evidence>
<evidence type="ECO:0000256" key="4">
    <source>
        <dbReference type="ARBA" id="ARBA00022833"/>
    </source>
</evidence>
<keyword evidence="6" id="KW-0520">NAD</keyword>
<evidence type="ECO:0000256" key="5">
    <source>
        <dbReference type="ARBA" id="ARBA00023002"/>
    </source>
</evidence>
<dbReference type="SMART" id="SM00829">
    <property type="entry name" value="PKS_ER"/>
    <property type="match status" value="1"/>
</dbReference>
<evidence type="ECO:0000256" key="7">
    <source>
        <dbReference type="RuleBase" id="RU361277"/>
    </source>
</evidence>
<reference evidence="9" key="1">
    <citation type="submission" date="2022-10" db="EMBL/GenBank/DDBJ databases">
        <title>Vagococcus sp. isolated from poultry meat.</title>
        <authorList>
            <person name="Johansson P."/>
            <person name="Bjorkroth J."/>
        </authorList>
    </citation>
    <scope>NUCLEOTIDE SEQUENCE</scope>
    <source>
        <strain evidence="9">STAA11</strain>
    </source>
</reference>
<dbReference type="PROSITE" id="PS00059">
    <property type="entry name" value="ADH_ZINC"/>
    <property type="match status" value="1"/>
</dbReference>
<organism evidence="9 10">
    <name type="scientific">Vagococcus intermedius</name>
    <dbReference type="NCBI Taxonomy" id="2991418"/>
    <lineage>
        <taxon>Bacteria</taxon>
        <taxon>Bacillati</taxon>
        <taxon>Bacillota</taxon>
        <taxon>Bacilli</taxon>
        <taxon>Lactobacillales</taxon>
        <taxon>Enterococcaceae</taxon>
        <taxon>Vagococcus</taxon>
    </lineage>
</organism>
<dbReference type="GO" id="GO:0008270">
    <property type="term" value="F:zinc ion binding"/>
    <property type="evidence" value="ECO:0007669"/>
    <property type="project" value="InterPro"/>
</dbReference>
<evidence type="ECO:0000313" key="9">
    <source>
        <dbReference type="EMBL" id="WEG73046.1"/>
    </source>
</evidence>
<name>A0AAF0CUD8_9ENTE</name>
<evidence type="ECO:0000256" key="3">
    <source>
        <dbReference type="ARBA" id="ARBA00022723"/>
    </source>
</evidence>
<dbReference type="GO" id="GO:0016491">
    <property type="term" value="F:oxidoreductase activity"/>
    <property type="evidence" value="ECO:0007669"/>
    <property type="project" value="UniProtKB-KW"/>
</dbReference>
<dbReference type="AlphaFoldDB" id="A0AAF0CUD8"/>
<dbReference type="RefSeq" id="WP_275468848.1">
    <property type="nucleotide sequence ID" value="NZ_CP110232.1"/>
</dbReference>
<dbReference type="Gene3D" id="3.40.50.720">
    <property type="entry name" value="NAD(P)-binding Rossmann-like Domain"/>
    <property type="match status" value="1"/>
</dbReference>
<dbReference type="FunFam" id="3.40.50.720:FF:000068">
    <property type="entry name" value="Sorbitol dehydrogenase"/>
    <property type="match status" value="1"/>
</dbReference>
<comment type="cofactor">
    <cofactor evidence="1 7">
        <name>Zn(2+)</name>
        <dbReference type="ChEBI" id="CHEBI:29105"/>
    </cofactor>
</comment>
<dbReference type="Pfam" id="PF08240">
    <property type="entry name" value="ADH_N"/>
    <property type="match status" value="1"/>
</dbReference>
<keyword evidence="5" id="KW-0560">Oxidoreductase</keyword>
<evidence type="ECO:0000256" key="1">
    <source>
        <dbReference type="ARBA" id="ARBA00001947"/>
    </source>
</evidence>
<evidence type="ECO:0000256" key="6">
    <source>
        <dbReference type="ARBA" id="ARBA00023027"/>
    </source>
</evidence>
<dbReference type="InterPro" id="IPR002328">
    <property type="entry name" value="ADH_Zn_CS"/>
</dbReference>
<dbReference type="InterPro" id="IPR011032">
    <property type="entry name" value="GroES-like_sf"/>
</dbReference>
<dbReference type="SUPFAM" id="SSF51735">
    <property type="entry name" value="NAD(P)-binding Rossmann-fold domains"/>
    <property type="match status" value="1"/>
</dbReference>
<protein>
    <submittedName>
        <fullName evidence="9">2,3-butanediol dehydrogenase</fullName>
    </submittedName>
</protein>
<comment type="similarity">
    <text evidence="2 7">Belongs to the zinc-containing alcohol dehydrogenase family.</text>
</comment>
<proteinExistence type="inferred from homology"/>
<keyword evidence="10" id="KW-1185">Reference proteome</keyword>
<dbReference type="Gene3D" id="3.90.180.10">
    <property type="entry name" value="Medium-chain alcohol dehydrogenases, catalytic domain"/>
    <property type="match status" value="1"/>
</dbReference>
<dbReference type="PANTHER" id="PTHR43401:SF2">
    <property type="entry name" value="L-THREONINE 3-DEHYDROGENASE"/>
    <property type="match status" value="1"/>
</dbReference>
<dbReference type="CDD" id="cd08233">
    <property type="entry name" value="butanediol_DH_like"/>
    <property type="match status" value="1"/>
</dbReference>
<dbReference type="KEGG" id="vie:OL234_08760"/>
<gene>
    <name evidence="9" type="ORF">OL234_08760</name>
</gene>